<feature type="transmembrane region" description="Helical" evidence="1">
    <location>
        <begin position="96"/>
        <end position="114"/>
    </location>
</feature>
<dbReference type="AlphaFoldDB" id="A0A8D8S9E2"/>
<protein>
    <submittedName>
        <fullName evidence="2">Uncharacterized protein</fullName>
    </submittedName>
</protein>
<feature type="transmembrane region" description="Helical" evidence="1">
    <location>
        <begin position="22"/>
        <end position="43"/>
    </location>
</feature>
<proteinExistence type="predicted"/>
<sequence length="145" mass="17621">MFISELCSVKWLHLRYQIGTSLIWYFIITLWLTKESFSTVFFMTVSHQSVNFIRALHFFFNSKNCFIIYFVISFILISTPECLNNDNNSNNLFKPFVVPTFYIFPCNLFIFTYFTRCTRPFYVRDCFIYCFLYCHNYILCSAYYF</sequence>
<dbReference type="EMBL" id="HBUF01205786">
    <property type="protein sequence ID" value="CAG6663727.1"/>
    <property type="molecule type" value="Transcribed_RNA"/>
</dbReference>
<keyword evidence="1" id="KW-0472">Membrane</keyword>
<accession>A0A8D8S9E2</accession>
<name>A0A8D8S9E2_9HEMI</name>
<organism evidence="2">
    <name type="scientific">Cacopsylla melanoneura</name>
    <dbReference type="NCBI Taxonomy" id="428564"/>
    <lineage>
        <taxon>Eukaryota</taxon>
        <taxon>Metazoa</taxon>
        <taxon>Ecdysozoa</taxon>
        <taxon>Arthropoda</taxon>
        <taxon>Hexapoda</taxon>
        <taxon>Insecta</taxon>
        <taxon>Pterygota</taxon>
        <taxon>Neoptera</taxon>
        <taxon>Paraneoptera</taxon>
        <taxon>Hemiptera</taxon>
        <taxon>Sternorrhyncha</taxon>
        <taxon>Psylloidea</taxon>
        <taxon>Psyllidae</taxon>
        <taxon>Psyllinae</taxon>
        <taxon>Cacopsylla</taxon>
    </lineage>
</organism>
<evidence type="ECO:0000313" key="2">
    <source>
        <dbReference type="EMBL" id="CAG6663727.1"/>
    </source>
</evidence>
<keyword evidence="1" id="KW-1133">Transmembrane helix</keyword>
<evidence type="ECO:0000256" key="1">
    <source>
        <dbReference type="SAM" id="Phobius"/>
    </source>
</evidence>
<feature type="transmembrane region" description="Helical" evidence="1">
    <location>
        <begin position="55"/>
        <end position="76"/>
    </location>
</feature>
<feature type="transmembrane region" description="Helical" evidence="1">
    <location>
        <begin position="126"/>
        <end position="144"/>
    </location>
</feature>
<keyword evidence="1" id="KW-0812">Transmembrane</keyword>
<reference evidence="2" key="1">
    <citation type="submission" date="2021-05" db="EMBL/GenBank/DDBJ databases">
        <authorList>
            <person name="Alioto T."/>
            <person name="Alioto T."/>
            <person name="Gomez Garrido J."/>
        </authorList>
    </citation>
    <scope>NUCLEOTIDE SEQUENCE</scope>
</reference>